<keyword evidence="2" id="KW-1185">Reference proteome</keyword>
<evidence type="ECO:0000313" key="2">
    <source>
        <dbReference type="Proteomes" id="UP000593994"/>
    </source>
</evidence>
<organism evidence="1 2">
    <name type="scientific">Candidatus Sulfurimonas baltica</name>
    <dbReference type="NCBI Taxonomy" id="2740404"/>
    <lineage>
        <taxon>Bacteria</taxon>
        <taxon>Pseudomonadati</taxon>
        <taxon>Campylobacterota</taxon>
        <taxon>Epsilonproteobacteria</taxon>
        <taxon>Campylobacterales</taxon>
        <taxon>Sulfurimonadaceae</taxon>
        <taxon>Sulfurimonas</taxon>
    </lineage>
</organism>
<sequence length="115" mass="13661">MNFYYVFTPKGISIEHSWSKVKSMINGVSDSGCQRFDNKPDMERWLKYVEKYSTESTISIFKSMIKEQKIIEEEDKKKQLISRNEIEIFKNLIEEEKKKSTSKKGLRIVKKISKK</sequence>
<protein>
    <submittedName>
        <fullName evidence="1">Uncharacterized protein</fullName>
    </submittedName>
</protein>
<proteinExistence type="predicted"/>
<evidence type="ECO:0000313" key="1">
    <source>
        <dbReference type="EMBL" id="QOY51194.1"/>
    </source>
</evidence>
<dbReference type="AlphaFoldDB" id="A0A7S7RM44"/>
<accession>A0A7S7RM44</accession>
<dbReference type="KEGG" id="sbal:HUE88_08625"/>
<dbReference type="Proteomes" id="UP000593994">
    <property type="component" value="Chromosome"/>
</dbReference>
<gene>
    <name evidence="1" type="ORF">HUE88_08625</name>
</gene>
<dbReference type="EMBL" id="CP054492">
    <property type="protein sequence ID" value="QOY51194.1"/>
    <property type="molecule type" value="Genomic_DNA"/>
</dbReference>
<dbReference type="RefSeq" id="WP_194368308.1">
    <property type="nucleotide sequence ID" value="NZ_CP054492.1"/>
</dbReference>
<reference evidence="1 2" key="1">
    <citation type="submission" date="2020-05" db="EMBL/GenBank/DDBJ databases">
        <title>Sulfurimonas marisnigri, sp. nov., and Sulfurimonas baltica, sp. nov., manganese oxide reducing chemolithoautotrophs of the class Epsilonproteobacteria isolated from the pelagic redoxclines of the Black and Baltic Seas and emended description of the genus Sulfurimonas.</title>
        <authorList>
            <person name="Henkel J.V."/>
            <person name="Laudan C."/>
            <person name="Werner J."/>
            <person name="Neu T."/>
            <person name="Plewe S."/>
            <person name="Sproer C."/>
            <person name="Bunk B."/>
            <person name="Schulz-Vogt H.N."/>
        </authorList>
    </citation>
    <scope>NUCLEOTIDE SEQUENCE [LARGE SCALE GENOMIC DNA]</scope>
    <source>
        <strain evidence="1 2">GD2</strain>
    </source>
</reference>
<name>A0A7S7RM44_9BACT</name>